<feature type="compositionally biased region" description="Basic and acidic residues" evidence="1">
    <location>
        <begin position="332"/>
        <end position="344"/>
    </location>
</feature>
<feature type="region of interest" description="Disordered" evidence="1">
    <location>
        <begin position="321"/>
        <end position="393"/>
    </location>
</feature>
<evidence type="ECO:0000256" key="1">
    <source>
        <dbReference type="SAM" id="MobiDB-lite"/>
    </source>
</evidence>
<dbReference type="AlphaFoldDB" id="A0A1W2M080"/>
<reference evidence="2 3" key="1">
    <citation type="submission" date="2016-12" db="EMBL/GenBank/DDBJ databases">
        <title>Amycolatopsis keratiniphila subsp. keratiniphila genome sequencing and assembly.</title>
        <authorList>
            <person name="Mayilraj S."/>
            <person name="Kaur N."/>
        </authorList>
    </citation>
    <scope>NUCLEOTIDE SEQUENCE [LARGE SCALE GENOMIC DNA]</scope>
    <source>
        <strain evidence="2 3">DSM 44409</strain>
    </source>
</reference>
<gene>
    <name evidence="2" type="ORF">AVR91_0210235</name>
</gene>
<comment type="caution">
    <text evidence="2">The sequence shown here is derived from an EMBL/GenBank/DDBJ whole genome shotgun (WGS) entry which is preliminary data.</text>
</comment>
<dbReference type="RefSeq" id="WP_063273593.1">
    <property type="nucleotide sequence ID" value="NZ_LQMT02000010.1"/>
</dbReference>
<protein>
    <recommendedName>
        <fullName evidence="4">PPE family domain-containing protein</fullName>
    </recommendedName>
</protein>
<sequence>MEVIVGCISQTQACIPVLTEKSRMWKEARAWVEDAKVELQTRANDLAPDWTDDAGRAFEEKTELSLADLTLWGQRIDDSQVSEKLAELAASLPGTEAVVLGLAAEYEAFMLTLNFPAAFAAQQQAGAALSTLGTRFDLAMLSMCTAAGIANPADILPGFPQITGSAADAVKTADAAVNLLTEVQSLTESLGVGSGGTLPDTSGLLDGWTGSEVPSASNPGGGGLSLAGLAPNALTPGPLVGAPSSGLSGGGMPPSGLASLPPMPLGTLGAAGGLGGMPASRAGVGKRASSPMAEIPPGGTIGSSKGAPGGGMMPPGMPQHGAGTTGTVRPGAAEHPHERSEDQRPALGTDGVATALRGRAVDAEGNGFTIPGHRRAAESDTGSLQLLEDDTWK</sequence>
<organism evidence="2 3">
    <name type="scientific">Amycolatopsis keratiniphila subsp. keratiniphila</name>
    <dbReference type="NCBI Taxonomy" id="227715"/>
    <lineage>
        <taxon>Bacteria</taxon>
        <taxon>Bacillati</taxon>
        <taxon>Actinomycetota</taxon>
        <taxon>Actinomycetes</taxon>
        <taxon>Pseudonocardiales</taxon>
        <taxon>Pseudonocardiaceae</taxon>
        <taxon>Amycolatopsis</taxon>
        <taxon>Amycolatopsis japonica group</taxon>
    </lineage>
</organism>
<evidence type="ECO:0000313" key="3">
    <source>
        <dbReference type="Proteomes" id="UP000076660"/>
    </source>
</evidence>
<dbReference type="OrthoDB" id="3638037at2"/>
<dbReference type="Proteomes" id="UP000076660">
    <property type="component" value="Unassembled WGS sequence"/>
</dbReference>
<evidence type="ECO:0008006" key="4">
    <source>
        <dbReference type="Google" id="ProtNLM"/>
    </source>
</evidence>
<evidence type="ECO:0000313" key="2">
    <source>
        <dbReference type="EMBL" id="ONF72561.1"/>
    </source>
</evidence>
<name>A0A1W2M080_9PSEU</name>
<feature type="region of interest" description="Disordered" evidence="1">
    <location>
        <begin position="281"/>
        <end position="300"/>
    </location>
</feature>
<proteinExistence type="predicted"/>
<dbReference type="EMBL" id="LQMT02000010">
    <property type="protein sequence ID" value="ONF72561.1"/>
    <property type="molecule type" value="Genomic_DNA"/>
</dbReference>
<accession>A0A1W2M080</accession>